<protein>
    <submittedName>
        <fullName evidence="1">Uncharacterized protein</fullName>
    </submittedName>
</protein>
<gene>
    <name evidence="1" type="ORF">DW672_08935</name>
</gene>
<reference evidence="1 2" key="1">
    <citation type="submission" date="2018-08" db="EMBL/GenBank/DDBJ databases">
        <title>A genome reference for cultivated species of the human gut microbiota.</title>
        <authorList>
            <person name="Zou Y."/>
            <person name="Xue W."/>
            <person name="Luo G."/>
        </authorList>
    </citation>
    <scope>NUCLEOTIDE SEQUENCE [LARGE SCALE GENOMIC DNA]</scope>
    <source>
        <strain evidence="1 2">AM25-1LB</strain>
    </source>
</reference>
<sequence>MFTSGEFVEVLNFRESNEESSGETTGCKASVYAEFDDCTRSENFIEILRFRHFARYMSFKPTGKQGKKKQIMNGIEVSVVLHLV</sequence>
<evidence type="ECO:0000313" key="1">
    <source>
        <dbReference type="EMBL" id="RHF59562.1"/>
    </source>
</evidence>
<accession>A0A414P3N4</accession>
<dbReference type="EMBL" id="QRHG01000021">
    <property type="protein sequence ID" value="RHF59562.1"/>
    <property type="molecule type" value="Genomic_DNA"/>
</dbReference>
<name>A0A414P3N4_9FIRM</name>
<dbReference type="AlphaFoldDB" id="A0A414P3N4"/>
<evidence type="ECO:0000313" key="2">
    <source>
        <dbReference type="Proteomes" id="UP000284902"/>
    </source>
</evidence>
<organism evidence="1 2">
    <name type="scientific">[Ruminococcus] lactaris</name>
    <dbReference type="NCBI Taxonomy" id="46228"/>
    <lineage>
        <taxon>Bacteria</taxon>
        <taxon>Bacillati</taxon>
        <taxon>Bacillota</taxon>
        <taxon>Clostridia</taxon>
        <taxon>Lachnospirales</taxon>
        <taxon>Lachnospiraceae</taxon>
        <taxon>Mediterraneibacter</taxon>
    </lineage>
</organism>
<dbReference type="Proteomes" id="UP000284902">
    <property type="component" value="Unassembled WGS sequence"/>
</dbReference>
<proteinExistence type="predicted"/>
<comment type="caution">
    <text evidence="1">The sequence shown here is derived from an EMBL/GenBank/DDBJ whole genome shotgun (WGS) entry which is preliminary data.</text>
</comment>